<evidence type="ECO:0000313" key="3">
    <source>
        <dbReference type="Proteomes" id="UP000236151"/>
    </source>
</evidence>
<evidence type="ECO:0000313" key="2">
    <source>
        <dbReference type="EMBL" id="PNT99559.1"/>
    </source>
</evidence>
<keyword evidence="3" id="KW-1185">Reference proteome</keyword>
<evidence type="ECO:0000259" key="1">
    <source>
        <dbReference type="Pfam" id="PF10040"/>
    </source>
</evidence>
<feature type="domain" description="CRISPR-associated protein Cas6 C-terminal" evidence="1">
    <location>
        <begin position="139"/>
        <end position="253"/>
    </location>
</feature>
<protein>
    <recommendedName>
        <fullName evidence="1">CRISPR-associated protein Cas6 C-terminal domain-containing protein</fullName>
    </recommendedName>
</protein>
<comment type="caution">
    <text evidence="2">The sequence shown here is derived from an EMBL/GenBank/DDBJ whole genome shotgun (WGS) entry which is preliminary data.</text>
</comment>
<name>A0A2K2FL99_9CLOT</name>
<proteinExistence type="predicted"/>
<dbReference type="Pfam" id="PF10040">
    <property type="entry name" value="CRISPR_Cas6"/>
    <property type="match status" value="1"/>
</dbReference>
<dbReference type="AlphaFoldDB" id="A0A2K2FL99"/>
<sequence>MFHYPYENRKEDKMLQRITLKLTYKGEAKASYNWGSMMHGVLMELLPADAAEAFHENSLRPFSQYVLPLGESIIEWNIGLWGDGISDVVAKAILPVNTLEIKHKGILLNVCSSERQNLSERDFMARFFETENPCRKYELEFLTPCTHKSAGKHVLFPTTDLMVQSLCMRFNAYSQEYSLDDPEAMKQIAENMRIVKYSLHSAQYHLDGTKVTGYAGRIVLYISGPEQLVRLAGMLLSFSEYSGIGVKTSLGMGGCRIRPILKEI</sequence>
<dbReference type="Proteomes" id="UP000236151">
    <property type="component" value="Unassembled WGS sequence"/>
</dbReference>
<dbReference type="EMBL" id="NIOJ01000017">
    <property type="protein sequence ID" value="PNT99559.1"/>
    <property type="molecule type" value="Genomic_DNA"/>
</dbReference>
<dbReference type="Gene3D" id="3.30.70.1900">
    <property type="match status" value="1"/>
</dbReference>
<gene>
    <name evidence="2" type="ORF">CDQ84_08230</name>
</gene>
<dbReference type="CDD" id="cd21141">
    <property type="entry name" value="Cas6_III-like"/>
    <property type="match status" value="1"/>
</dbReference>
<organism evidence="2 3">
    <name type="scientific">Clostridium thermosuccinogenes</name>
    <dbReference type="NCBI Taxonomy" id="84032"/>
    <lineage>
        <taxon>Bacteria</taxon>
        <taxon>Bacillati</taxon>
        <taxon>Bacillota</taxon>
        <taxon>Clostridia</taxon>
        <taxon>Eubacteriales</taxon>
        <taxon>Clostridiaceae</taxon>
        <taxon>Clostridium</taxon>
    </lineage>
</organism>
<dbReference type="InterPro" id="IPR019267">
    <property type="entry name" value="CRISPR-assoc_Cas6_C"/>
</dbReference>
<dbReference type="KEGG" id="cthd:CDO33_09470"/>
<reference evidence="2 3" key="1">
    <citation type="submission" date="2017-06" db="EMBL/GenBank/DDBJ databases">
        <title>Investigating the central metabolism of Clostridium thermosuccinogenes.</title>
        <authorList>
            <person name="Koendjbiharie J.G."/>
            <person name="van Kranenburg R."/>
        </authorList>
    </citation>
    <scope>NUCLEOTIDE SEQUENCE [LARGE SCALE GENOMIC DNA]</scope>
    <source>
        <strain evidence="2 3">DSM 5806</strain>
    </source>
</reference>
<accession>A0A2K2FL99</accession>